<dbReference type="PRINTS" id="PR00385">
    <property type="entry name" value="P450"/>
</dbReference>
<keyword evidence="3" id="KW-0560">Oxidoreductase</keyword>
<evidence type="ECO:0000256" key="4">
    <source>
        <dbReference type="SAM" id="Phobius"/>
    </source>
</evidence>
<evidence type="ECO:0000256" key="3">
    <source>
        <dbReference type="RuleBase" id="RU000461"/>
    </source>
</evidence>
<comment type="cofactor">
    <cofactor evidence="2">
        <name>heme</name>
        <dbReference type="ChEBI" id="CHEBI:30413"/>
    </cofactor>
</comment>
<dbReference type="EMBL" id="CAJOBA010008899">
    <property type="protein sequence ID" value="CAF3839047.1"/>
    <property type="molecule type" value="Genomic_DNA"/>
</dbReference>
<dbReference type="GO" id="GO:0005506">
    <property type="term" value="F:iron ion binding"/>
    <property type="evidence" value="ECO:0007669"/>
    <property type="project" value="InterPro"/>
</dbReference>
<keyword evidence="4" id="KW-1133">Transmembrane helix</keyword>
<evidence type="ECO:0008006" key="8">
    <source>
        <dbReference type="Google" id="ProtNLM"/>
    </source>
</evidence>
<dbReference type="PANTHER" id="PTHR24301">
    <property type="entry name" value="THROMBOXANE-A SYNTHASE"/>
    <property type="match status" value="1"/>
</dbReference>
<keyword evidence="3" id="KW-0503">Monooxygenase</keyword>
<dbReference type="GO" id="GO:0020037">
    <property type="term" value="F:heme binding"/>
    <property type="evidence" value="ECO:0007669"/>
    <property type="project" value="InterPro"/>
</dbReference>
<evidence type="ECO:0000313" key="7">
    <source>
        <dbReference type="Proteomes" id="UP000677228"/>
    </source>
</evidence>
<feature type="transmembrane region" description="Helical" evidence="4">
    <location>
        <begin position="323"/>
        <end position="346"/>
    </location>
</feature>
<dbReference type="Gene3D" id="1.10.630.10">
    <property type="entry name" value="Cytochrome P450"/>
    <property type="match status" value="1"/>
</dbReference>
<keyword evidence="4" id="KW-0812">Transmembrane</keyword>
<dbReference type="EMBL" id="CAJNOK010008881">
    <property type="protein sequence ID" value="CAF1075146.1"/>
    <property type="molecule type" value="Genomic_DNA"/>
</dbReference>
<evidence type="ECO:0000313" key="5">
    <source>
        <dbReference type="EMBL" id="CAF1075146.1"/>
    </source>
</evidence>
<organism evidence="5 7">
    <name type="scientific">Didymodactylos carnosus</name>
    <dbReference type="NCBI Taxonomy" id="1234261"/>
    <lineage>
        <taxon>Eukaryota</taxon>
        <taxon>Metazoa</taxon>
        <taxon>Spiralia</taxon>
        <taxon>Gnathifera</taxon>
        <taxon>Rotifera</taxon>
        <taxon>Eurotatoria</taxon>
        <taxon>Bdelloidea</taxon>
        <taxon>Philodinida</taxon>
        <taxon>Philodinidae</taxon>
        <taxon>Didymodactylos</taxon>
    </lineage>
</organism>
<comment type="similarity">
    <text evidence="1 3">Belongs to the cytochrome P450 family.</text>
</comment>
<evidence type="ECO:0000256" key="1">
    <source>
        <dbReference type="ARBA" id="ARBA00010617"/>
    </source>
</evidence>
<evidence type="ECO:0000256" key="2">
    <source>
        <dbReference type="PIRSR" id="PIRSR602401-1"/>
    </source>
</evidence>
<dbReference type="PRINTS" id="PR00463">
    <property type="entry name" value="EP450I"/>
</dbReference>
<dbReference type="InterPro" id="IPR036396">
    <property type="entry name" value="Cyt_P450_sf"/>
</dbReference>
<dbReference type="Proteomes" id="UP000682733">
    <property type="component" value="Unassembled WGS sequence"/>
</dbReference>
<gene>
    <name evidence="5" type="ORF">OVA965_LOCUS18090</name>
    <name evidence="6" type="ORF">TMI583_LOCUS18104</name>
</gene>
<dbReference type="InterPro" id="IPR002401">
    <property type="entry name" value="Cyt_P450_E_grp-I"/>
</dbReference>
<dbReference type="InterPro" id="IPR017972">
    <property type="entry name" value="Cyt_P450_CS"/>
</dbReference>
<protein>
    <recommendedName>
        <fullName evidence="8">Cytochrome P450</fullName>
    </recommendedName>
</protein>
<dbReference type="CDD" id="cd00302">
    <property type="entry name" value="cytochrome_P450"/>
    <property type="match status" value="1"/>
</dbReference>
<proteinExistence type="inferred from homology"/>
<accession>A0A8S2E405</accession>
<sequence>MSFYIILLQCLLILLLTYFYFKRRYYTKLHVTIPGYEPEFLIGSIRKVGLLKGLSLWDAFRNQQEKFGDLCQMWLGAWSYTVFCRPEDAEYILSTNRKNYENTRATEEQFELLFPTAVIIQRGLDHKRISRIILPLLRKYRIVPYMNNIIEQTDKNLNVWKKIYGRSESEKINRNIIKDYSSLAMEIIGIIAFDHNFKLINKPLESASEKIDQKNMTLGVATANLIQAVTDMILTPLPGFLKRLKLILFSSTHKRSLTFLHNYINHIIEEYHDKQKITSLSVEDESKPAIRQNLLSMLLSSLKEEDTDQREQGITKQELIDNLALLIFAGYETTATVLSWFTYFVSKRPEVQQKMKDEIRIHCGSAPLTTENIQKLGYVDCVLKETLRLAPTAVAVSRQLPVDDTINGISMRKGENVMIAIACLHTDPRNWKLNPNEFLPERFYGSDAPDSKHHPYALLPFGGGPHACAGQDLARLELKLIMIRLMQSVTFLDASGNNGGHIQHLTVIPKSVAVYNLMIRKTDCFD</sequence>
<comment type="caution">
    <text evidence="5">The sequence shown here is derived from an EMBL/GenBank/DDBJ whole genome shotgun (WGS) entry which is preliminary data.</text>
</comment>
<dbReference type="PROSITE" id="PS00086">
    <property type="entry name" value="CYTOCHROME_P450"/>
    <property type="match status" value="1"/>
</dbReference>
<dbReference type="GO" id="GO:0004497">
    <property type="term" value="F:monooxygenase activity"/>
    <property type="evidence" value="ECO:0007669"/>
    <property type="project" value="UniProtKB-KW"/>
</dbReference>
<keyword evidence="2 3" id="KW-0349">Heme</keyword>
<dbReference type="SUPFAM" id="SSF48264">
    <property type="entry name" value="Cytochrome P450"/>
    <property type="match status" value="1"/>
</dbReference>
<keyword evidence="4" id="KW-0472">Membrane</keyword>
<dbReference type="PANTHER" id="PTHR24301:SF2">
    <property type="entry name" value="THROMBOXANE-A SYNTHASE"/>
    <property type="match status" value="1"/>
</dbReference>
<dbReference type="Pfam" id="PF00067">
    <property type="entry name" value="p450"/>
    <property type="match status" value="1"/>
</dbReference>
<dbReference type="GO" id="GO:0016705">
    <property type="term" value="F:oxidoreductase activity, acting on paired donors, with incorporation or reduction of molecular oxygen"/>
    <property type="evidence" value="ECO:0007669"/>
    <property type="project" value="InterPro"/>
</dbReference>
<dbReference type="Proteomes" id="UP000677228">
    <property type="component" value="Unassembled WGS sequence"/>
</dbReference>
<evidence type="ECO:0000313" key="6">
    <source>
        <dbReference type="EMBL" id="CAF3839047.1"/>
    </source>
</evidence>
<keyword evidence="2 3" id="KW-0479">Metal-binding</keyword>
<reference evidence="5" key="1">
    <citation type="submission" date="2021-02" db="EMBL/GenBank/DDBJ databases">
        <authorList>
            <person name="Nowell W R."/>
        </authorList>
    </citation>
    <scope>NUCLEOTIDE SEQUENCE</scope>
</reference>
<dbReference type="AlphaFoldDB" id="A0A8S2E405"/>
<keyword evidence="2 3" id="KW-0408">Iron</keyword>
<name>A0A8S2E405_9BILA</name>
<feature type="binding site" description="axial binding residue" evidence="2">
    <location>
        <position position="468"/>
    </location>
    <ligand>
        <name>heme</name>
        <dbReference type="ChEBI" id="CHEBI:30413"/>
    </ligand>
    <ligandPart>
        <name>Fe</name>
        <dbReference type="ChEBI" id="CHEBI:18248"/>
    </ligandPart>
</feature>
<dbReference type="InterPro" id="IPR001128">
    <property type="entry name" value="Cyt_P450"/>
</dbReference>